<name>A0AA38CTD7_TAXCH</name>
<feature type="non-terminal residue" evidence="1">
    <location>
        <position position="88"/>
    </location>
</feature>
<dbReference type="EMBL" id="JAHRHJ020000008">
    <property type="protein sequence ID" value="KAH9303892.1"/>
    <property type="molecule type" value="Genomic_DNA"/>
</dbReference>
<keyword evidence="2" id="KW-1185">Reference proteome</keyword>
<dbReference type="AlphaFoldDB" id="A0AA38CTD7"/>
<comment type="caution">
    <text evidence="1">The sequence shown here is derived from an EMBL/GenBank/DDBJ whole genome shotgun (WGS) entry which is preliminary data.</text>
</comment>
<gene>
    <name evidence="1" type="ORF">KI387_008296</name>
</gene>
<dbReference type="Proteomes" id="UP000824469">
    <property type="component" value="Unassembled WGS sequence"/>
</dbReference>
<evidence type="ECO:0000313" key="2">
    <source>
        <dbReference type="Proteomes" id="UP000824469"/>
    </source>
</evidence>
<sequence length="88" mass="9796">IMATGNEIKALADNPKSFLDVNRLGYPISRDFKGEALVKLVRASPTEKFFNLEKASESEKSISRKAYLLGYKSNEKNDALFLDIPSKG</sequence>
<proteinExistence type="predicted"/>
<feature type="non-terminal residue" evidence="1">
    <location>
        <position position="1"/>
    </location>
</feature>
<accession>A0AA38CTD7</accession>
<evidence type="ECO:0000313" key="1">
    <source>
        <dbReference type="EMBL" id="KAH9303892.1"/>
    </source>
</evidence>
<protein>
    <submittedName>
        <fullName evidence="1">Uncharacterized protein</fullName>
    </submittedName>
</protein>
<reference evidence="1 2" key="1">
    <citation type="journal article" date="2021" name="Nat. Plants">
        <title>The Taxus genome provides insights into paclitaxel biosynthesis.</title>
        <authorList>
            <person name="Xiong X."/>
            <person name="Gou J."/>
            <person name="Liao Q."/>
            <person name="Li Y."/>
            <person name="Zhou Q."/>
            <person name="Bi G."/>
            <person name="Li C."/>
            <person name="Du R."/>
            <person name="Wang X."/>
            <person name="Sun T."/>
            <person name="Guo L."/>
            <person name="Liang H."/>
            <person name="Lu P."/>
            <person name="Wu Y."/>
            <person name="Zhang Z."/>
            <person name="Ro D.K."/>
            <person name="Shang Y."/>
            <person name="Huang S."/>
            <person name="Yan J."/>
        </authorList>
    </citation>
    <scope>NUCLEOTIDE SEQUENCE [LARGE SCALE GENOMIC DNA]</scope>
    <source>
        <strain evidence="1">Ta-2019</strain>
    </source>
</reference>
<organism evidence="1 2">
    <name type="scientific">Taxus chinensis</name>
    <name type="common">Chinese yew</name>
    <name type="synonym">Taxus wallichiana var. chinensis</name>
    <dbReference type="NCBI Taxonomy" id="29808"/>
    <lineage>
        <taxon>Eukaryota</taxon>
        <taxon>Viridiplantae</taxon>
        <taxon>Streptophyta</taxon>
        <taxon>Embryophyta</taxon>
        <taxon>Tracheophyta</taxon>
        <taxon>Spermatophyta</taxon>
        <taxon>Pinopsida</taxon>
        <taxon>Pinidae</taxon>
        <taxon>Conifers II</taxon>
        <taxon>Cupressales</taxon>
        <taxon>Taxaceae</taxon>
        <taxon>Taxus</taxon>
    </lineage>
</organism>